<dbReference type="EMBL" id="CP059052">
    <property type="protein sequence ID" value="QLJ17059.1"/>
    <property type="molecule type" value="Genomic_DNA"/>
</dbReference>
<evidence type="ECO:0000313" key="1">
    <source>
        <dbReference type="EMBL" id="QLJ17059.1"/>
    </source>
</evidence>
<reference evidence="1 2" key="1">
    <citation type="journal article" date="2009" name="Mikrobiologiia">
        <title>[Phenanthren biodegradation and interaction of Pseudomonas putida BS3701 and Burkholderia sp.BS3702 in plant rhizosphere].</title>
        <authorList>
            <person name="Ovchinnikova A.A."/>
            <person name="Vetrova A.A."/>
            <person name="Filonov A.E."/>
            <person name="Boronin A.M."/>
        </authorList>
    </citation>
    <scope>NUCLEOTIDE SEQUENCE [LARGE SCALE GENOMIC DNA]</scope>
    <source>
        <strain evidence="1 2">BS3701</strain>
    </source>
</reference>
<dbReference type="RefSeq" id="WP_180690060.1">
    <property type="nucleotide sequence ID" value="NZ_CP059052.1"/>
</dbReference>
<sequence length="54" mass="5512">MNELFLGGRAGATRSLRSAMWLTSTQLPAMAKGAAFISGQNLIVDGGSTIGDGN</sequence>
<name>A0A7D6A480_PSEPU</name>
<proteinExistence type="predicted"/>
<evidence type="ECO:0000313" key="2">
    <source>
        <dbReference type="Proteomes" id="UP000510934"/>
    </source>
</evidence>
<dbReference type="Proteomes" id="UP000510934">
    <property type="component" value="Chromosome"/>
</dbReference>
<protein>
    <submittedName>
        <fullName evidence="1">Uncharacterized protein</fullName>
    </submittedName>
</protein>
<dbReference type="AlphaFoldDB" id="A0A7D6A480"/>
<gene>
    <name evidence="1" type="ORF">H0H12_14440</name>
</gene>
<accession>A0A7D6A480</accession>
<organism evidence="1 2">
    <name type="scientific">Pseudomonas putida</name>
    <name type="common">Arthrobacter siderocapsulatus</name>
    <dbReference type="NCBI Taxonomy" id="303"/>
    <lineage>
        <taxon>Bacteria</taxon>
        <taxon>Pseudomonadati</taxon>
        <taxon>Pseudomonadota</taxon>
        <taxon>Gammaproteobacteria</taxon>
        <taxon>Pseudomonadales</taxon>
        <taxon>Pseudomonadaceae</taxon>
        <taxon>Pseudomonas</taxon>
    </lineage>
</organism>